<accession>A0A9Q1FM30</accession>
<sequence>MFSKKPKRNFRTRRNESSEEDEEKTNEEEEKSIKPACALRRPKLPQSRGISCTSKPEKATAKTESHNVSAEDSDDNVTDEKLLELPEQETLTNDTPSSSDEKEDAIPDAKQIRAARKQRREAKAHKDYIPLNREQEGSRLSEEEEDESERDSDEIDDHERRIQFAPKLKTLRERLAEEMSGRGSEDDGTDSEEDEDRILWEEQQIRKGVRMQKHSARNSSQEVARRKRKCDIPESLPQVSIGIIKKRVGAKLETLRQVNRGRAMERQRIQVEMESARAALEQLEKGSAHKQHRFYKAMRLYTQNLLQCLAEKTVEINAVELEVHTLLIDQAEALLSRRREAVREESTRLQLVSYNTDPSDNGYAGQALEEAQGQSQLCETAEANFGDLPADEEPQPEEAAELCRKRDEIMREAENIFADVHEDFSDVKNILSKFDEWRVSFAESYDNAYIGLCLPKLLAPLIRHQLIGWDPLSTDSEDIEAFPWYTAVQQFCQKRGSKEVENPDNSILAAIIEKTVVPKIQGFVELVWDPLSTGQSHCLASLWRSLWDDYLVFRDEKSKPVKALLEAVIDRMRSAVDVDVFIPLYPKKFLDDTCSPQFQFQDRQFYSAVKLLHNITLWHGLVPEDVLIELGLNKLLSRYLMITLRNAPCEKHSVEKCKKVAACFPKSWFEDVNDSPSIPELQTFSKHLLQTAHTLCKKSPNTSTIRDIVTDLLTLLRNMKELDSVTEIVENYHFEGF</sequence>
<feature type="compositionally biased region" description="Basic residues" evidence="4">
    <location>
        <begin position="113"/>
        <end position="123"/>
    </location>
</feature>
<comment type="similarity">
    <text evidence="2">Belongs to the GCF family.</text>
</comment>
<feature type="compositionally biased region" description="Acidic residues" evidence="4">
    <location>
        <begin position="142"/>
        <end position="156"/>
    </location>
</feature>
<name>A0A9Q1FM30_SYNKA</name>
<evidence type="ECO:0000256" key="4">
    <source>
        <dbReference type="SAM" id="MobiDB-lite"/>
    </source>
</evidence>
<feature type="compositionally biased region" description="Basic residues" evidence="4">
    <location>
        <begin position="1"/>
        <end position="12"/>
    </location>
</feature>
<dbReference type="Proteomes" id="UP001152622">
    <property type="component" value="Chromosome 5"/>
</dbReference>
<evidence type="ECO:0000256" key="1">
    <source>
        <dbReference type="ARBA" id="ARBA00004123"/>
    </source>
</evidence>
<dbReference type="PANTHER" id="PTHR12214">
    <property type="entry name" value="GC-RICH SEQUENCE DNA-BINDING FACTOR"/>
    <property type="match status" value="1"/>
</dbReference>
<feature type="compositionally biased region" description="Polar residues" evidence="4">
    <location>
        <begin position="89"/>
        <end position="98"/>
    </location>
</feature>
<reference evidence="6" key="1">
    <citation type="journal article" date="2023" name="Science">
        <title>Genome structures resolve the early diversification of teleost fishes.</title>
        <authorList>
            <person name="Parey E."/>
            <person name="Louis A."/>
            <person name="Montfort J."/>
            <person name="Bouchez O."/>
            <person name="Roques C."/>
            <person name="Iampietro C."/>
            <person name="Lluch J."/>
            <person name="Castinel A."/>
            <person name="Donnadieu C."/>
            <person name="Desvignes T."/>
            <person name="Floi Bucao C."/>
            <person name="Jouanno E."/>
            <person name="Wen M."/>
            <person name="Mejri S."/>
            <person name="Dirks R."/>
            <person name="Jansen H."/>
            <person name="Henkel C."/>
            <person name="Chen W.J."/>
            <person name="Zahm M."/>
            <person name="Cabau C."/>
            <person name="Klopp C."/>
            <person name="Thompson A.W."/>
            <person name="Robinson-Rechavi M."/>
            <person name="Braasch I."/>
            <person name="Lecointre G."/>
            <person name="Bobe J."/>
            <person name="Postlethwait J.H."/>
            <person name="Berthelot C."/>
            <person name="Roest Crollius H."/>
            <person name="Guiguen Y."/>
        </authorList>
    </citation>
    <scope>NUCLEOTIDE SEQUENCE</scope>
    <source>
        <strain evidence="6">WJC10195</strain>
    </source>
</reference>
<dbReference type="Pfam" id="PF07842">
    <property type="entry name" value="GCFC"/>
    <property type="match status" value="1"/>
</dbReference>
<dbReference type="InterPro" id="IPR022783">
    <property type="entry name" value="GCFC_dom"/>
</dbReference>
<dbReference type="GO" id="GO:0000390">
    <property type="term" value="P:spliceosomal complex disassembly"/>
    <property type="evidence" value="ECO:0007669"/>
    <property type="project" value="InterPro"/>
</dbReference>
<feature type="region of interest" description="Disordered" evidence="4">
    <location>
        <begin position="1"/>
        <end position="229"/>
    </location>
</feature>
<keyword evidence="7" id="KW-1185">Reference proteome</keyword>
<dbReference type="EMBL" id="JAINUF010000005">
    <property type="protein sequence ID" value="KAJ8361459.1"/>
    <property type="molecule type" value="Genomic_DNA"/>
</dbReference>
<proteinExistence type="inferred from homology"/>
<feature type="compositionally biased region" description="Basic and acidic residues" evidence="4">
    <location>
        <begin position="170"/>
        <end position="185"/>
    </location>
</feature>
<dbReference type="InterPro" id="IPR012890">
    <property type="entry name" value="GCFC2-like"/>
</dbReference>
<evidence type="ECO:0000256" key="3">
    <source>
        <dbReference type="ARBA" id="ARBA00023242"/>
    </source>
</evidence>
<evidence type="ECO:0000313" key="7">
    <source>
        <dbReference type="Proteomes" id="UP001152622"/>
    </source>
</evidence>
<keyword evidence="3" id="KW-0539">Nucleus</keyword>
<feature type="compositionally biased region" description="Acidic residues" evidence="4">
    <location>
        <begin position="18"/>
        <end position="30"/>
    </location>
</feature>
<dbReference type="AlphaFoldDB" id="A0A9Q1FM30"/>
<comment type="caution">
    <text evidence="6">The sequence shown here is derived from an EMBL/GenBank/DDBJ whole genome shotgun (WGS) entry which is preliminary data.</text>
</comment>
<evidence type="ECO:0000313" key="6">
    <source>
        <dbReference type="EMBL" id="KAJ8361459.1"/>
    </source>
</evidence>
<feature type="compositionally biased region" description="Acidic residues" evidence="4">
    <location>
        <begin position="186"/>
        <end position="196"/>
    </location>
</feature>
<feature type="compositionally biased region" description="Basic and acidic residues" evidence="4">
    <location>
        <begin position="55"/>
        <end position="65"/>
    </location>
</feature>
<dbReference type="Pfam" id="PF15458">
    <property type="entry name" value="NTR2"/>
    <property type="match status" value="1"/>
</dbReference>
<feature type="compositionally biased region" description="Basic residues" evidence="4">
    <location>
        <begin position="207"/>
        <end position="216"/>
    </location>
</feature>
<feature type="domain" description="GCF C-terminal" evidence="5">
    <location>
        <begin position="428"/>
        <end position="640"/>
    </location>
</feature>
<dbReference type="OrthoDB" id="429427at2759"/>
<feature type="compositionally biased region" description="Basic and acidic residues" evidence="4">
    <location>
        <begin position="124"/>
        <end position="141"/>
    </location>
</feature>
<dbReference type="PANTHER" id="PTHR12214:SF4">
    <property type="entry name" value="INTRON LARGE COMPLEX COMPONENT GCFC2"/>
    <property type="match status" value="1"/>
</dbReference>
<protein>
    <recommendedName>
        <fullName evidence="5">GCF C-terminal domain-containing protein</fullName>
    </recommendedName>
</protein>
<dbReference type="GO" id="GO:0003677">
    <property type="term" value="F:DNA binding"/>
    <property type="evidence" value="ECO:0007669"/>
    <property type="project" value="InterPro"/>
</dbReference>
<dbReference type="GO" id="GO:0071008">
    <property type="term" value="C:U2-type post-mRNA release spliceosomal complex"/>
    <property type="evidence" value="ECO:0007669"/>
    <property type="project" value="InterPro"/>
</dbReference>
<organism evidence="6 7">
    <name type="scientific">Synaphobranchus kaupii</name>
    <name type="common">Kaup's arrowtooth eel</name>
    <dbReference type="NCBI Taxonomy" id="118154"/>
    <lineage>
        <taxon>Eukaryota</taxon>
        <taxon>Metazoa</taxon>
        <taxon>Chordata</taxon>
        <taxon>Craniata</taxon>
        <taxon>Vertebrata</taxon>
        <taxon>Euteleostomi</taxon>
        <taxon>Actinopterygii</taxon>
        <taxon>Neopterygii</taxon>
        <taxon>Teleostei</taxon>
        <taxon>Anguilliformes</taxon>
        <taxon>Synaphobranchidae</taxon>
        <taxon>Synaphobranchus</taxon>
    </lineage>
</organism>
<evidence type="ECO:0000259" key="5">
    <source>
        <dbReference type="Pfam" id="PF07842"/>
    </source>
</evidence>
<dbReference type="InterPro" id="IPR028211">
    <property type="entry name" value="Ntr2"/>
</dbReference>
<gene>
    <name evidence="6" type="ORF">SKAU_G00179840</name>
</gene>
<comment type="subcellular location">
    <subcellularLocation>
        <location evidence="1">Nucleus</location>
    </subcellularLocation>
</comment>
<evidence type="ECO:0000256" key="2">
    <source>
        <dbReference type="ARBA" id="ARBA00010801"/>
    </source>
</evidence>